<evidence type="ECO:0000256" key="1">
    <source>
        <dbReference type="ARBA" id="ARBA00006484"/>
    </source>
</evidence>
<dbReference type="PRINTS" id="PR00080">
    <property type="entry name" value="SDRFAMILY"/>
</dbReference>
<dbReference type="PRINTS" id="PR00081">
    <property type="entry name" value="GDHRDH"/>
</dbReference>
<evidence type="ECO:0000313" key="4">
    <source>
        <dbReference type="EMBL" id="SEG71780.1"/>
    </source>
</evidence>
<dbReference type="PANTHER" id="PTHR43976:SF16">
    <property type="entry name" value="SHORT-CHAIN DEHYDROGENASE_REDUCTASE FAMILY PROTEIN"/>
    <property type="match status" value="1"/>
</dbReference>
<evidence type="ECO:0000256" key="2">
    <source>
        <dbReference type="ARBA" id="ARBA00023002"/>
    </source>
</evidence>
<dbReference type="EMBL" id="FNVA01000010">
    <property type="protein sequence ID" value="SEG71780.1"/>
    <property type="molecule type" value="Genomic_DNA"/>
</dbReference>
<dbReference type="GO" id="GO:0016491">
    <property type="term" value="F:oxidoreductase activity"/>
    <property type="evidence" value="ECO:0007669"/>
    <property type="project" value="UniProtKB-KW"/>
</dbReference>
<dbReference type="AlphaFoldDB" id="A0A1H6CFI0"/>
<gene>
    <name evidence="4" type="ORF">SAMN05421819_4524</name>
</gene>
<dbReference type="Pfam" id="PF00106">
    <property type="entry name" value="adh_short"/>
    <property type="match status" value="1"/>
</dbReference>
<dbReference type="InterPro" id="IPR051911">
    <property type="entry name" value="SDR_oxidoreductase"/>
</dbReference>
<comment type="similarity">
    <text evidence="1 3">Belongs to the short-chain dehydrogenases/reductases (SDR) family.</text>
</comment>
<dbReference type="Proteomes" id="UP000236728">
    <property type="component" value="Unassembled WGS sequence"/>
</dbReference>
<evidence type="ECO:0000313" key="5">
    <source>
        <dbReference type="Proteomes" id="UP000236728"/>
    </source>
</evidence>
<keyword evidence="5" id="KW-1185">Reference proteome</keyword>
<organism evidence="4 5">
    <name type="scientific">Bryocella elongata</name>
    <dbReference type="NCBI Taxonomy" id="863522"/>
    <lineage>
        <taxon>Bacteria</taxon>
        <taxon>Pseudomonadati</taxon>
        <taxon>Acidobacteriota</taxon>
        <taxon>Terriglobia</taxon>
        <taxon>Terriglobales</taxon>
        <taxon>Acidobacteriaceae</taxon>
        <taxon>Bryocella</taxon>
    </lineage>
</organism>
<keyword evidence="2" id="KW-0560">Oxidoreductase</keyword>
<sequence length="276" mass="30604">MAASQAGKGREVEVAEKVIVVTNVWSGPGLAAAILLSRRGFKVFGAVAEYVSTTEELPFTQIQLKRGDTEAVRDSIATLLSVAGCVDVLVNISETYTIGALEELSEEQTNRHFADSFFDVLRLTYAVIPFMRARGMGRVVNIVSPFGTSPAPFMGMYAASHAALESWSQSLNTELEGTGVQVTAVMRGLIRRVDNEIRLPERPLRRYDQGTAKTLAALASDSDRWIGDEMLAEHIERAITDRKPRTIYRTGFELRMFSTALRLAPRLLQFLFKQRT</sequence>
<accession>A0A1H6CFI0</accession>
<dbReference type="InterPro" id="IPR036291">
    <property type="entry name" value="NAD(P)-bd_dom_sf"/>
</dbReference>
<dbReference type="PANTHER" id="PTHR43976">
    <property type="entry name" value="SHORT CHAIN DEHYDROGENASE"/>
    <property type="match status" value="1"/>
</dbReference>
<protein>
    <submittedName>
        <fullName evidence="4">Short-chain dehydrogenase</fullName>
    </submittedName>
</protein>
<name>A0A1H6CFI0_9BACT</name>
<dbReference type="Gene3D" id="3.40.50.720">
    <property type="entry name" value="NAD(P)-binding Rossmann-like Domain"/>
    <property type="match status" value="1"/>
</dbReference>
<evidence type="ECO:0000256" key="3">
    <source>
        <dbReference type="RuleBase" id="RU000363"/>
    </source>
</evidence>
<dbReference type="InterPro" id="IPR002347">
    <property type="entry name" value="SDR_fam"/>
</dbReference>
<reference evidence="4 5" key="1">
    <citation type="submission" date="2016-10" db="EMBL/GenBank/DDBJ databases">
        <authorList>
            <person name="de Groot N.N."/>
        </authorList>
    </citation>
    <scope>NUCLEOTIDE SEQUENCE [LARGE SCALE GENOMIC DNA]</scope>
    <source>
        <strain evidence="4 5">DSM 22489</strain>
    </source>
</reference>
<dbReference type="SUPFAM" id="SSF51735">
    <property type="entry name" value="NAD(P)-binding Rossmann-fold domains"/>
    <property type="match status" value="1"/>
</dbReference>
<proteinExistence type="inferred from homology"/>